<feature type="region of interest" description="Disordered" evidence="1">
    <location>
        <begin position="1"/>
        <end position="29"/>
    </location>
</feature>
<reference evidence="3 4" key="1">
    <citation type="submission" date="2015-11" db="EMBL/GenBank/DDBJ databases">
        <authorList>
            <person name="Zhang Y."/>
            <person name="Guo Z."/>
        </authorList>
    </citation>
    <scope>NUCLEOTIDE SEQUENCE [LARGE SCALE GENOMIC DNA]</scope>
    <source>
        <strain evidence="3 4">YFY001</strain>
    </source>
</reference>
<dbReference type="InterPro" id="IPR002560">
    <property type="entry name" value="Transposase_DDE"/>
</dbReference>
<dbReference type="InterPro" id="IPR047951">
    <property type="entry name" value="Transpos_ISL3"/>
</dbReference>
<feature type="domain" description="Transposase IS204/IS1001/IS1096/IS1165 DDE" evidence="2">
    <location>
        <begin position="27"/>
        <end position="163"/>
    </location>
</feature>
<sequence length="207" mass="23636">MASRRPRQPHGHPGPSTDHPQLHGRRGTATDKVWASRQLLLTGYEHLTVKQKARFNAALAAEDPTNEIAAAHAVKERLRLLLAEHQPHQIRRRLYDFYDAAARADMEETSRLATTIDTWRPAVLVALTEDVTNARTEGFNRIIKQTKRVGCGFTNMDNYRRRIMVHIALEGRDQQHEISTRPAQMRRAHDARPRLITLAHDPALRAD</sequence>
<dbReference type="PANTHER" id="PTHR33498">
    <property type="entry name" value="TRANSPOSASE FOR INSERTION SEQUENCE ELEMENT IS1557"/>
    <property type="match status" value="1"/>
</dbReference>
<evidence type="ECO:0000256" key="1">
    <source>
        <dbReference type="SAM" id="MobiDB-lite"/>
    </source>
</evidence>
<proteinExistence type="predicted"/>
<dbReference type="AlphaFoldDB" id="A0A1L3MG06"/>
<evidence type="ECO:0000313" key="4">
    <source>
        <dbReference type="Proteomes" id="UP000182938"/>
    </source>
</evidence>
<evidence type="ECO:0000313" key="3">
    <source>
        <dbReference type="EMBL" id="APH01311.1"/>
    </source>
</evidence>
<accession>A0A1L3MG06</accession>
<gene>
    <name evidence="3" type="ORF">ASJ30_06910</name>
</gene>
<organism evidence="3 4">
    <name type="scientific">Janibacter indicus</name>
    <dbReference type="NCBI Taxonomy" id="857417"/>
    <lineage>
        <taxon>Bacteria</taxon>
        <taxon>Bacillati</taxon>
        <taxon>Actinomycetota</taxon>
        <taxon>Actinomycetes</taxon>
        <taxon>Micrococcales</taxon>
        <taxon>Intrasporangiaceae</taxon>
        <taxon>Janibacter</taxon>
    </lineage>
</organism>
<keyword evidence="4" id="KW-1185">Reference proteome</keyword>
<name>A0A1L3MG06_9MICO</name>
<dbReference type="EMBL" id="CP013290">
    <property type="protein sequence ID" value="APH01311.1"/>
    <property type="molecule type" value="Genomic_DNA"/>
</dbReference>
<dbReference type="Proteomes" id="UP000182938">
    <property type="component" value="Chromosome"/>
</dbReference>
<dbReference type="Pfam" id="PF01610">
    <property type="entry name" value="DDE_Tnp_ISL3"/>
    <property type="match status" value="1"/>
</dbReference>
<evidence type="ECO:0000259" key="2">
    <source>
        <dbReference type="Pfam" id="PF01610"/>
    </source>
</evidence>
<dbReference type="KEGG" id="jte:ASJ30_06910"/>
<feature type="compositionally biased region" description="Basic residues" evidence="1">
    <location>
        <begin position="1"/>
        <end position="10"/>
    </location>
</feature>
<protein>
    <recommendedName>
        <fullName evidence="2">Transposase IS204/IS1001/IS1096/IS1165 DDE domain-containing protein</fullName>
    </recommendedName>
</protein>
<dbReference type="PANTHER" id="PTHR33498:SF1">
    <property type="entry name" value="TRANSPOSASE FOR INSERTION SEQUENCE ELEMENT IS1557"/>
    <property type="match status" value="1"/>
</dbReference>
<dbReference type="RefSeq" id="WP_072624463.1">
    <property type="nucleotide sequence ID" value="NZ_CP013290.1"/>
</dbReference>